<dbReference type="RefSeq" id="WP_163477215.1">
    <property type="nucleotide sequence ID" value="NZ_JAAGWE010000022.1"/>
</dbReference>
<evidence type="ECO:0000256" key="3">
    <source>
        <dbReference type="ARBA" id="ARBA00022827"/>
    </source>
</evidence>
<dbReference type="SUPFAM" id="SSF54373">
    <property type="entry name" value="FAD-linked reductases, C-terminal domain"/>
    <property type="match status" value="1"/>
</dbReference>
<sequence length="383" mass="41212">MGPSQYVVVGAGLAGAATAWSLARQDHEVTVVERAQPAAHDGSSHGSARIFRYAYPEAFYTRLVVQARQRWDELERLSRTELITRTGSLDFGVTRNPRTLAGVLEAEGVEHELLDLAEARSRWPQIAVDSETLWHPAAGVIDSETAVRAMLDQATAHGARLLTDWELTRTTRTRNGFRLTAADGAEVDAEKVVVAAGGWLPHLLADLELPSGFLSGLPPLQVSQEQAYHFPYRDDTAEWPTFIHKSPAIQAYSLPGGRDAGFRGQKLAEYNAGPKMSSAAHQTGTIDPANRARLVDYVTRFLPGLVPEPYAETTCLFTNTPTEDFVVDGVDGVTVVSACSGHGAKFAPLVGDIAADVATGSAAAPDRFRVGAGAREEVTGRAR</sequence>
<keyword evidence="4" id="KW-0560">Oxidoreductase</keyword>
<dbReference type="Gene3D" id="3.50.50.60">
    <property type="entry name" value="FAD/NAD(P)-binding domain"/>
    <property type="match status" value="1"/>
</dbReference>
<dbReference type="SUPFAM" id="SSF51905">
    <property type="entry name" value="FAD/NAD(P)-binding domain"/>
    <property type="match status" value="1"/>
</dbReference>
<protein>
    <submittedName>
        <fullName evidence="6">FAD-dependent oxidoreductase</fullName>
    </submittedName>
</protein>
<keyword evidence="2" id="KW-0285">Flavoprotein</keyword>
<evidence type="ECO:0000313" key="6">
    <source>
        <dbReference type="EMBL" id="NEM07082.1"/>
    </source>
</evidence>
<evidence type="ECO:0000256" key="2">
    <source>
        <dbReference type="ARBA" id="ARBA00022630"/>
    </source>
</evidence>
<dbReference type="Proteomes" id="UP000471126">
    <property type="component" value="Unassembled WGS sequence"/>
</dbReference>
<gene>
    <name evidence="6" type="ORF">GCU54_13805</name>
</gene>
<dbReference type="InterPro" id="IPR045170">
    <property type="entry name" value="MTOX"/>
</dbReference>
<dbReference type="PANTHER" id="PTHR10961:SF7">
    <property type="entry name" value="FAD DEPENDENT OXIDOREDUCTASE DOMAIN-CONTAINING PROTEIN"/>
    <property type="match status" value="1"/>
</dbReference>
<keyword evidence="3" id="KW-0274">FAD</keyword>
<dbReference type="InterPro" id="IPR006076">
    <property type="entry name" value="FAD-dep_OxRdtase"/>
</dbReference>
<dbReference type="GO" id="GO:0008115">
    <property type="term" value="F:sarcosine oxidase activity"/>
    <property type="evidence" value="ECO:0007669"/>
    <property type="project" value="TreeGrafter"/>
</dbReference>
<dbReference type="AlphaFoldDB" id="A0A6P0GIT2"/>
<dbReference type="PANTHER" id="PTHR10961">
    <property type="entry name" value="PEROXISOMAL SARCOSINE OXIDASE"/>
    <property type="match status" value="1"/>
</dbReference>
<evidence type="ECO:0000259" key="5">
    <source>
        <dbReference type="Pfam" id="PF01266"/>
    </source>
</evidence>
<dbReference type="Gene3D" id="3.30.9.10">
    <property type="entry name" value="D-Amino Acid Oxidase, subunit A, domain 2"/>
    <property type="match status" value="1"/>
</dbReference>
<dbReference type="EMBL" id="JAAGWE010000022">
    <property type="protein sequence ID" value="NEM07082.1"/>
    <property type="molecule type" value="Genomic_DNA"/>
</dbReference>
<dbReference type="GO" id="GO:0050660">
    <property type="term" value="F:flavin adenine dinucleotide binding"/>
    <property type="evidence" value="ECO:0007669"/>
    <property type="project" value="InterPro"/>
</dbReference>
<proteinExistence type="predicted"/>
<reference evidence="6 7" key="1">
    <citation type="submission" date="2019-12" db="EMBL/GenBank/DDBJ databases">
        <title>WGS of CPCC 203550 I12A-02606.</title>
        <authorList>
            <person name="Jiang Z."/>
        </authorList>
    </citation>
    <scope>NUCLEOTIDE SEQUENCE [LARGE SCALE GENOMIC DNA]</scope>
    <source>
        <strain evidence="6 7">I12A-02606</strain>
    </source>
</reference>
<comment type="cofactor">
    <cofactor evidence="1">
        <name>FAD</name>
        <dbReference type="ChEBI" id="CHEBI:57692"/>
    </cofactor>
</comment>
<dbReference type="Pfam" id="PF01266">
    <property type="entry name" value="DAO"/>
    <property type="match status" value="1"/>
</dbReference>
<feature type="domain" description="FAD dependent oxidoreductase" evidence="5">
    <location>
        <begin position="6"/>
        <end position="356"/>
    </location>
</feature>
<evidence type="ECO:0000256" key="1">
    <source>
        <dbReference type="ARBA" id="ARBA00001974"/>
    </source>
</evidence>
<name>A0A6P0GIT2_9ACTN</name>
<comment type="caution">
    <text evidence="6">The sequence shown here is derived from an EMBL/GenBank/DDBJ whole genome shotgun (WGS) entry which is preliminary data.</text>
</comment>
<evidence type="ECO:0000313" key="7">
    <source>
        <dbReference type="Proteomes" id="UP000471126"/>
    </source>
</evidence>
<dbReference type="InterPro" id="IPR036188">
    <property type="entry name" value="FAD/NAD-bd_sf"/>
</dbReference>
<organism evidence="6 7">
    <name type="scientific">Geodermatophilus normandii</name>
    <dbReference type="NCBI Taxonomy" id="1137989"/>
    <lineage>
        <taxon>Bacteria</taxon>
        <taxon>Bacillati</taxon>
        <taxon>Actinomycetota</taxon>
        <taxon>Actinomycetes</taxon>
        <taxon>Geodermatophilales</taxon>
        <taxon>Geodermatophilaceae</taxon>
        <taxon>Geodermatophilus</taxon>
    </lineage>
</organism>
<accession>A0A6P0GIT2</accession>
<evidence type="ECO:0000256" key="4">
    <source>
        <dbReference type="ARBA" id="ARBA00023002"/>
    </source>
</evidence>